<protein>
    <submittedName>
        <fullName evidence="6">Patatin</fullName>
    </submittedName>
</protein>
<comment type="caution">
    <text evidence="4">Lacks conserved residue(s) required for the propagation of feature annotation.</text>
</comment>
<dbReference type="InterPro" id="IPR050301">
    <property type="entry name" value="NTE"/>
</dbReference>
<dbReference type="RefSeq" id="WP_007573906.1">
    <property type="nucleotide sequence ID" value="NZ_BPTS01000001.1"/>
</dbReference>
<dbReference type="Proteomes" id="UP000002772">
    <property type="component" value="Unassembled WGS sequence"/>
</dbReference>
<dbReference type="Gene3D" id="3.40.1090.10">
    <property type="entry name" value="Cytosolic phospholipase A2 catalytic domain"/>
    <property type="match status" value="2"/>
</dbReference>
<proteinExistence type="predicted"/>
<evidence type="ECO:0000259" key="5">
    <source>
        <dbReference type="PROSITE" id="PS51635"/>
    </source>
</evidence>
<name>F8N9N4_9BACT</name>
<dbReference type="EMBL" id="GL945017">
    <property type="protein sequence ID" value="EGN56676.1"/>
    <property type="molecule type" value="Genomic_DNA"/>
</dbReference>
<keyword evidence="7" id="KW-1185">Reference proteome</keyword>
<evidence type="ECO:0000256" key="2">
    <source>
        <dbReference type="ARBA" id="ARBA00022963"/>
    </source>
</evidence>
<dbReference type="CDD" id="cd07208">
    <property type="entry name" value="Pat_hypo_Ecoli_yjju_like"/>
    <property type="match status" value="1"/>
</dbReference>
<reference evidence="7" key="1">
    <citation type="journal article" date="2011" name="Stand. Genomic Sci.">
        <title>Non-contiguous finished genome sequence of the opportunistic oral pathogen Prevotella multisaccharivorax type strain (PPPA20).</title>
        <authorList>
            <person name="Pati A."/>
            <person name="Gronow S."/>
            <person name="Lu M."/>
            <person name="Lapidus A."/>
            <person name="Nolan M."/>
            <person name="Lucas S."/>
            <person name="Hammon N."/>
            <person name="Deshpande S."/>
            <person name="Cheng J.F."/>
            <person name="Tapia R."/>
            <person name="Han C."/>
            <person name="Goodwin L."/>
            <person name="Pitluck S."/>
            <person name="Liolios K."/>
            <person name="Pagani I."/>
            <person name="Mavromatis K."/>
            <person name="Mikhailova N."/>
            <person name="Huntemann M."/>
            <person name="Chen A."/>
            <person name="Palaniappan K."/>
            <person name="Land M."/>
            <person name="Hauser L."/>
            <person name="Detter J.C."/>
            <person name="Brambilla E.M."/>
            <person name="Rohde M."/>
            <person name="Goker M."/>
            <person name="Woyke T."/>
            <person name="Bristow J."/>
            <person name="Eisen J.A."/>
            <person name="Markowitz V."/>
            <person name="Hugenholtz P."/>
            <person name="Kyrpides N.C."/>
            <person name="Klenk H.P."/>
            <person name="Ivanova N."/>
        </authorList>
    </citation>
    <scope>NUCLEOTIDE SEQUENCE [LARGE SCALE GENOMIC DNA]</scope>
    <source>
        <strain evidence="7">DSM 17128</strain>
    </source>
</reference>
<dbReference type="InterPro" id="IPR016035">
    <property type="entry name" value="Acyl_Trfase/lysoPLipase"/>
</dbReference>
<feature type="short sequence motif" description="GXGXXG" evidence="4">
    <location>
        <begin position="14"/>
        <end position="19"/>
    </location>
</feature>
<dbReference type="InterPro" id="IPR002641">
    <property type="entry name" value="PNPLA_dom"/>
</dbReference>
<dbReference type="GO" id="GO:0016042">
    <property type="term" value="P:lipid catabolic process"/>
    <property type="evidence" value="ECO:0007669"/>
    <property type="project" value="UniProtKB-UniRule"/>
</dbReference>
<evidence type="ECO:0000313" key="6">
    <source>
        <dbReference type="EMBL" id="EGN56676.1"/>
    </source>
</evidence>
<sequence length="286" mass="32863">MQIDPHSMGLVLEGGGMRGVFTSGVLDAFMKHGVYFDYIVAVSAGACNGMSYVSHQPRRARLSNIDFLAKYDYIGLRHLVTQGCIFDQRLLYDRFPNELIPFDYDEFFKHSAGFEVVTTNCITGRSEYLTETHDRQRTCDLARASSSLPYVSKVTWIDGRPMLDGGIIDSIPIKRAQETGHAFNVVVTTRNYGFRESGRDRKQPPFIYRSYPRLRVALSHRIEAYNKQLQMVEDMERDGLITVIRPMNPMEVHRIEKDTVKLEHLYEEGFKLGEEFCTQNEILKRG</sequence>
<keyword evidence="3 4" id="KW-0443">Lipid metabolism</keyword>
<feature type="short sequence motif" description="DGA/G" evidence="4">
    <location>
        <begin position="164"/>
        <end position="166"/>
    </location>
</feature>
<keyword evidence="2 4" id="KW-0442">Lipid degradation</keyword>
<dbReference type="eggNOG" id="COG4667">
    <property type="taxonomic scope" value="Bacteria"/>
</dbReference>
<dbReference type="PANTHER" id="PTHR14226:SF25">
    <property type="entry name" value="PHOSPHOESTERASE"/>
    <property type="match status" value="1"/>
</dbReference>
<feature type="active site" description="Proton acceptor" evidence="4">
    <location>
        <position position="164"/>
    </location>
</feature>
<dbReference type="InterPro" id="IPR045943">
    <property type="entry name" value="DUF6363"/>
</dbReference>
<dbReference type="SUPFAM" id="SSF52151">
    <property type="entry name" value="FabD/lysophospholipase-like"/>
    <property type="match status" value="1"/>
</dbReference>
<dbReference type="STRING" id="688246.Premu_1247"/>
<keyword evidence="1 4" id="KW-0378">Hydrolase</keyword>
<accession>F8N9N4</accession>
<dbReference type="PANTHER" id="PTHR14226">
    <property type="entry name" value="NEUROPATHY TARGET ESTERASE/SWISS CHEESE D.MELANOGASTER"/>
    <property type="match status" value="1"/>
</dbReference>
<dbReference type="OrthoDB" id="9802424at2"/>
<dbReference type="Pfam" id="PF19890">
    <property type="entry name" value="DUF6363"/>
    <property type="match status" value="1"/>
</dbReference>
<dbReference type="Pfam" id="PF01734">
    <property type="entry name" value="Patatin"/>
    <property type="match status" value="1"/>
</dbReference>
<gene>
    <name evidence="6" type="ORF">Premu_1247</name>
</gene>
<dbReference type="GO" id="GO:0016787">
    <property type="term" value="F:hydrolase activity"/>
    <property type="evidence" value="ECO:0007669"/>
    <property type="project" value="UniProtKB-UniRule"/>
</dbReference>
<evidence type="ECO:0000256" key="4">
    <source>
        <dbReference type="PROSITE-ProRule" id="PRU01161"/>
    </source>
</evidence>
<dbReference type="HOGENOM" id="CLU_048271_1_0_10"/>
<feature type="domain" description="PNPLA" evidence="5">
    <location>
        <begin position="10"/>
        <end position="177"/>
    </location>
</feature>
<feature type="active site" description="Nucleophile" evidence="4">
    <location>
        <position position="43"/>
    </location>
</feature>
<evidence type="ECO:0000256" key="1">
    <source>
        <dbReference type="ARBA" id="ARBA00022801"/>
    </source>
</evidence>
<dbReference type="PROSITE" id="PS51635">
    <property type="entry name" value="PNPLA"/>
    <property type="match status" value="1"/>
</dbReference>
<dbReference type="AlphaFoldDB" id="F8N9N4"/>
<evidence type="ECO:0000256" key="3">
    <source>
        <dbReference type="ARBA" id="ARBA00023098"/>
    </source>
</evidence>
<dbReference type="InterPro" id="IPR037483">
    <property type="entry name" value="YjjU-like"/>
</dbReference>
<evidence type="ECO:0000313" key="7">
    <source>
        <dbReference type="Proteomes" id="UP000002772"/>
    </source>
</evidence>
<organism evidence="6 7">
    <name type="scientific">Hallella multisaccharivorax DSM 17128</name>
    <dbReference type="NCBI Taxonomy" id="688246"/>
    <lineage>
        <taxon>Bacteria</taxon>
        <taxon>Pseudomonadati</taxon>
        <taxon>Bacteroidota</taxon>
        <taxon>Bacteroidia</taxon>
        <taxon>Bacteroidales</taxon>
        <taxon>Prevotellaceae</taxon>
        <taxon>Hallella</taxon>
    </lineage>
</organism>